<dbReference type="SUPFAM" id="SSF52266">
    <property type="entry name" value="SGNH hydrolase"/>
    <property type="match status" value="1"/>
</dbReference>
<dbReference type="Gene3D" id="3.40.50.1110">
    <property type="entry name" value="SGNH hydrolase"/>
    <property type="match status" value="1"/>
</dbReference>
<protein>
    <submittedName>
        <fullName evidence="1">SGNH/GDSL hydrolase family protein</fullName>
    </submittedName>
</protein>
<keyword evidence="2" id="KW-1185">Reference proteome</keyword>
<reference evidence="1 2" key="1">
    <citation type="submission" date="2020-06" db="EMBL/GenBank/DDBJ databases">
        <title>Sphingomonas hominis sp. nov., a member of the Sphingomonas, isolated from the hair of a 22-year-old girl.</title>
        <authorList>
            <person name="Zhang D.-F."/>
            <person name="Cui X.-W."/>
        </authorList>
    </citation>
    <scope>NUCLEOTIDE SEQUENCE [LARGE SCALE GENOMIC DNA]</scope>
    <source>
        <strain evidence="1 2">HHU CXW</strain>
    </source>
</reference>
<organism evidence="1 2">
    <name type="scientific">Sphingomonas hominis</name>
    <dbReference type="NCBI Taxonomy" id="2741495"/>
    <lineage>
        <taxon>Bacteria</taxon>
        <taxon>Pseudomonadati</taxon>
        <taxon>Pseudomonadota</taxon>
        <taxon>Alphaproteobacteria</taxon>
        <taxon>Sphingomonadales</taxon>
        <taxon>Sphingomonadaceae</taxon>
        <taxon>Sphingomonas</taxon>
    </lineage>
</organism>
<comment type="caution">
    <text evidence="1">The sequence shown here is derived from an EMBL/GenBank/DDBJ whole genome shotgun (WGS) entry which is preliminary data.</text>
</comment>
<dbReference type="Proteomes" id="UP000621447">
    <property type="component" value="Unassembled WGS sequence"/>
</dbReference>
<dbReference type="EMBL" id="JABULH010000005">
    <property type="protein sequence ID" value="NTS65883.1"/>
    <property type="molecule type" value="Genomic_DNA"/>
</dbReference>
<evidence type="ECO:0000313" key="1">
    <source>
        <dbReference type="EMBL" id="NTS65883.1"/>
    </source>
</evidence>
<dbReference type="GO" id="GO:0016787">
    <property type="term" value="F:hydrolase activity"/>
    <property type="evidence" value="ECO:0007669"/>
    <property type="project" value="UniProtKB-KW"/>
</dbReference>
<gene>
    <name evidence="1" type="ORF">HRV97_12005</name>
</gene>
<sequence length="428" mass="44806">MALDIEAQGLALGARALAEARHEGYFPIACRTGAAFGRAVASNNPGVSRMRHILPYGALDVIPVYAGWTLQPGEIATAALAGIHLGVEPTWGAQTMWGATGNGAAVVRRVSANGNLSPSVPADHLLLPEPVAVNRRAGEAIGTRIWVPSGSGYAASRSVLAGHDYCYIGANATDWAWGGTMPVASAMPSAMQPIAILGRAPDRRRHPAVAIVGDSIGYGNVSLSGGSLGWDNDADGNSGWIERALASRVAWSNLSAPGDRLDYLTNVNGGAGARRVGRTGALKRLGYTHVIHALSGTNDAFTGLTLAQLQDRWLNWTDELVGMGHRVWAVTPPPHTASSDNWATLANQNVTAPGAVLVQMADWIRGNARAYGCERVIDLAALVDNGAGKWRVDLAAQIGVPPTYDGVHPSSSMTQWMANQGLLAPGML</sequence>
<proteinExistence type="predicted"/>
<dbReference type="RefSeq" id="WP_174194516.1">
    <property type="nucleotide sequence ID" value="NZ_JABULH010000005.1"/>
</dbReference>
<keyword evidence="1" id="KW-0378">Hydrolase</keyword>
<dbReference type="InterPro" id="IPR036514">
    <property type="entry name" value="SGNH_hydro_sf"/>
</dbReference>
<accession>A0ABX2JH03</accession>
<evidence type="ECO:0000313" key="2">
    <source>
        <dbReference type="Proteomes" id="UP000621447"/>
    </source>
</evidence>
<name>A0ABX2JH03_9SPHN</name>